<reference evidence="4" key="1">
    <citation type="submission" date="2017-02" db="EMBL/GenBank/DDBJ databases">
        <title>Comparative genomics and description of representatives of a novel lineage of planctomycetes thriving in anoxic sediments.</title>
        <authorList>
            <person name="Spring S."/>
            <person name="Bunk B."/>
            <person name="Sproer C."/>
        </authorList>
    </citation>
    <scope>NUCLEOTIDE SEQUENCE [LARGE SCALE GENOMIC DNA]</scope>
    <source>
        <strain evidence="4">SM-Chi-D1</strain>
    </source>
</reference>
<protein>
    <recommendedName>
        <fullName evidence="2">Ice-binding protein C-terminal domain-containing protein</fullName>
    </recommendedName>
</protein>
<evidence type="ECO:0000256" key="1">
    <source>
        <dbReference type="SAM" id="SignalP"/>
    </source>
</evidence>
<sequence length="260" mass="27950" precursor="true">MKKKLSTLFYVLAAVVCLSSYNAYCAVTWTGNGDATSWHDGNNWDIDGEHRPPTVADGQFSLNDPLPYSATGISISGSTPAEASLREVGVDITIDGGVFTNSNWFVHAALTGSNATFTIENGGIFETGSQRVYISNWGTGVFNLYDTSVLNNTNTLGIFLSDKSASNSTVNLYGGTINALLLREGTGNFAINIENGKIVLSGDHRTWYANYSNNFNPIGGMTEILVQYDTDLDQTVISAVPEPATMALLGIGMLLIRKKH</sequence>
<dbReference type="KEGG" id="pbas:SMSP2_01230"/>
<name>A0A1Q2ME97_9BACT</name>
<dbReference type="NCBIfam" id="TIGR02595">
    <property type="entry name" value="PEP_CTERM"/>
    <property type="match status" value="1"/>
</dbReference>
<dbReference type="Proteomes" id="UP000188181">
    <property type="component" value="Chromosome"/>
</dbReference>
<proteinExistence type="predicted"/>
<gene>
    <name evidence="3" type="ORF">SMSP2_01230</name>
</gene>
<evidence type="ECO:0000259" key="2">
    <source>
        <dbReference type="Pfam" id="PF07589"/>
    </source>
</evidence>
<keyword evidence="1" id="KW-0732">Signal</keyword>
<keyword evidence="4" id="KW-1185">Reference proteome</keyword>
<feature type="domain" description="Ice-binding protein C-terminal" evidence="2">
    <location>
        <begin position="239"/>
        <end position="255"/>
    </location>
</feature>
<dbReference type="OrthoDB" id="6053567at2"/>
<organism evidence="3 4">
    <name type="scientific">Limihaloglobus sulfuriphilus</name>
    <dbReference type="NCBI Taxonomy" id="1851148"/>
    <lineage>
        <taxon>Bacteria</taxon>
        <taxon>Pseudomonadati</taxon>
        <taxon>Planctomycetota</taxon>
        <taxon>Phycisphaerae</taxon>
        <taxon>Sedimentisphaerales</taxon>
        <taxon>Sedimentisphaeraceae</taxon>
        <taxon>Limihaloglobus</taxon>
    </lineage>
</organism>
<feature type="chain" id="PRO_5011981195" description="Ice-binding protein C-terminal domain-containing protein" evidence="1">
    <location>
        <begin position="26"/>
        <end position="260"/>
    </location>
</feature>
<dbReference type="InterPro" id="IPR013424">
    <property type="entry name" value="Ice-binding_C"/>
</dbReference>
<evidence type="ECO:0000313" key="3">
    <source>
        <dbReference type="EMBL" id="AQQ70868.1"/>
    </source>
</evidence>
<feature type="signal peptide" evidence="1">
    <location>
        <begin position="1"/>
        <end position="25"/>
    </location>
</feature>
<dbReference type="AlphaFoldDB" id="A0A1Q2ME97"/>
<dbReference type="STRING" id="1851148.SMSP2_01230"/>
<dbReference type="EMBL" id="CP019646">
    <property type="protein sequence ID" value="AQQ70868.1"/>
    <property type="molecule type" value="Genomic_DNA"/>
</dbReference>
<evidence type="ECO:0000313" key="4">
    <source>
        <dbReference type="Proteomes" id="UP000188181"/>
    </source>
</evidence>
<dbReference type="Pfam" id="PF07589">
    <property type="entry name" value="PEP-CTERM"/>
    <property type="match status" value="1"/>
</dbReference>
<accession>A0A1Q2ME97</accession>